<protein>
    <submittedName>
        <fullName evidence="1">HAMP domain-containing histidine kinase</fullName>
    </submittedName>
</protein>
<keyword evidence="1" id="KW-0808">Transferase</keyword>
<evidence type="ECO:0000313" key="1">
    <source>
        <dbReference type="EMBL" id="QZE14178.1"/>
    </source>
</evidence>
<organism evidence="1 2">
    <name type="scientific">Halosquirtibacter laminarini</name>
    <dbReference type="NCBI Taxonomy" id="3374600"/>
    <lineage>
        <taxon>Bacteria</taxon>
        <taxon>Pseudomonadati</taxon>
        <taxon>Bacteroidota</taxon>
        <taxon>Bacteroidia</taxon>
        <taxon>Marinilabiliales</taxon>
        <taxon>Prolixibacteraceae</taxon>
        <taxon>Halosquirtibacter</taxon>
    </lineage>
</organism>
<evidence type="ECO:0000313" key="2">
    <source>
        <dbReference type="Proteomes" id="UP000826212"/>
    </source>
</evidence>
<accession>A0AC61NF08</accession>
<sequence>MNISVIIAHDIRTPISSSVSMLEIMEYEELSSSEKVEMIQNMRKQLEKTELLVDDMLNWMNMNSGLIMIDLKRLDVVSILKSYVDSLEAYKPLNKNVCLMFESKMDTLWANVDKRVIETICRNLVMNSLKFVSNDGHVYVTVKELKGSWQLEVLDDGMGMSENQAKALMNLNNTQVRCAENGSHGIGLGLIICSSLIKLLKGKLTIETSLGKGSSFMVTFPLDQV</sequence>
<keyword evidence="2" id="KW-1185">Reference proteome</keyword>
<dbReference type="Proteomes" id="UP000826212">
    <property type="component" value="Chromosome"/>
</dbReference>
<dbReference type="EMBL" id="CP081303">
    <property type="protein sequence ID" value="QZE14178.1"/>
    <property type="molecule type" value="Genomic_DNA"/>
</dbReference>
<proteinExistence type="predicted"/>
<reference evidence="1" key="1">
    <citation type="submission" date="2021-08" db="EMBL/GenBank/DDBJ databases">
        <title>Novel anaerobic bacterium isolated from sea squirt in East Sea, Republic of Korea.</title>
        <authorList>
            <person name="Nguyen T.H."/>
            <person name="Li Z."/>
            <person name="Lee Y.-J."/>
            <person name="Ko J."/>
            <person name="Kim S.-G."/>
        </authorList>
    </citation>
    <scope>NUCLEOTIDE SEQUENCE</scope>
    <source>
        <strain evidence="1">KCTC 25031</strain>
    </source>
</reference>
<keyword evidence="1" id="KW-0418">Kinase</keyword>
<name>A0AC61NF08_9BACT</name>
<gene>
    <name evidence="1" type="ORF">K4L44_16895</name>
</gene>